<organism evidence="1 2">
    <name type="scientific">Streptomyces xiamenensis</name>
    <dbReference type="NCBI Taxonomy" id="408015"/>
    <lineage>
        <taxon>Bacteria</taxon>
        <taxon>Bacillati</taxon>
        <taxon>Actinomycetota</taxon>
        <taxon>Actinomycetes</taxon>
        <taxon>Kitasatosporales</taxon>
        <taxon>Streptomycetaceae</taxon>
        <taxon>Streptomyces</taxon>
    </lineage>
</organism>
<dbReference type="KEGG" id="sxi:SXIM_44690"/>
<accession>A0A0F7FZZ0</accession>
<keyword evidence="2" id="KW-1185">Reference proteome</keyword>
<sequence>MEFGHDDLAFDSKLLGELVYPDLSHFAPYGPGWVVPRTFAISRAYSSRTHRVLIAISTYFRLARYLDRVVTTTRRFLRLVRFLRFHPADQACQLSGVKRPLGPIGPGERPTADRQLDAGRYGVHIGAPTGQRTAWIRDTAPLDQHRTQQIIPGRALPTAHARPLRACLDMCPARHS</sequence>
<dbReference type="EMBL" id="CP009922">
    <property type="protein sequence ID" value="AKG45853.1"/>
    <property type="molecule type" value="Genomic_DNA"/>
</dbReference>
<protein>
    <submittedName>
        <fullName evidence="1">Translation initiation factor if-2</fullName>
    </submittedName>
</protein>
<keyword evidence="1" id="KW-0648">Protein biosynthesis</keyword>
<evidence type="ECO:0000313" key="1">
    <source>
        <dbReference type="EMBL" id="AKG45853.1"/>
    </source>
</evidence>
<reference evidence="1" key="1">
    <citation type="submission" date="2019-08" db="EMBL/GenBank/DDBJ databases">
        <title>Complete genome sequence of a mangrove-derived Streptomyces xiamenensis.</title>
        <authorList>
            <person name="Xu J."/>
        </authorList>
    </citation>
    <scope>NUCLEOTIDE SEQUENCE</scope>
    <source>
        <strain evidence="1">318</strain>
    </source>
</reference>
<dbReference type="AlphaFoldDB" id="A0A0F7FZZ0"/>
<dbReference type="Proteomes" id="UP000034034">
    <property type="component" value="Chromosome"/>
</dbReference>
<proteinExistence type="predicted"/>
<gene>
    <name evidence="1" type="ORF">SXIM_44690</name>
</gene>
<dbReference type="HOGENOM" id="CLU_1524355_0_0_11"/>
<name>A0A0F7FZZ0_9ACTN</name>
<keyword evidence="1" id="KW-0396">Initiation factor</keyword>
<dbReference type="GO" id="GO:0003743">
    <property type="term" value="F:translation initiation factor activity"/>
    <property type="evidence" value="ECO:0007669"/>
    <property type="project" value="UniProtKB-KW"/>
</dbReference>
<dbReference type="PATRIC" id="fig|408015.6.peg.4524"/>
<evidence type="ECO:0000313" key="2">
    <source>
        <dbReference type="Proteomes" id="UP000034034"/>
    </source>
</evidence>